<organism evidence="3 4">
    <name type="scientific">Escovopsis weberi</name>
    <dbReference type="NCBI Taxonomy" id="150374"/>
    <lineage>
        <taxon>Eukaryota</taxon>
        <taxon>Fungi</taxon>
        <taxon>Dikarya</taxon>
        <taxon>Ascomycota</taxon>
        <taxon>Pezizomycotina</taxon>
        <taxon>Sordariomycetes</taxon>
        <taxon>Hypocreomycetidae</taxon>
        <taxon>Hypocreales</taxon>
        <taxon>Hypocreaceae</taxon>
        <taxon>Escovopsis</taxon>
    </lineage>
</organism>
<evidence type="ECO:0000313" key="3">
    <source>
        <dbReference type="EMBL" id="KOS18202.1"/>
    </source>
</evidence>
<name>A0A0M9VSX9_ESCWE</name>
<keyword evidence="4" id="KW-1185">Reference proteome</keyword>
<protein>
    <submittedName>
        <fullName evidence="3">Uncharacterized protein</fullName>
    </submittedName>
</protein>
<comment type="caution">
    <text evidence="3">The sequence shown here is derived from an EMBL/GenBank/DDBJ whole genome shotgun (WGS) entry which is preliminary data.</text>
</comment>
<dbReference type="AlphaFoldDB" id="A0A0M9VSX9"/>
<dbReference type="OrthoDB" id="3945378at2759"/>
<feature type="transmembrane region" description="Helical" evidence="2">
    <location>
        <begin position="183"/>
        <end position="206"/>
    </location>
</feature>
<evidence type="ECO:0000256" key="2">
    <source>
        <dbReference type="SAM" id="Phobius"/>
    </source>
</evidence>
<feature type="transmembrane region" description="Helical" evidence="2">
    <location>
        <begin position="149"/>
        <end position="171"/>
    </location>
</feature>
<reference evidence="3 4" key="1">
    <citation type="submission" date="2015-07" db="EMBL/GenBank/DDBJ databases">
        <title>The genome of the fungus Escovopsis weberi, a specialized disease agent of ant agriculture.</title>
        <authorList>
            <person name="de Man T.J."/>
            <person name="Stajich J.E."/>
            <person name="Kubicek C.P."/>
            <person name="Chenthamara K."/>
            <person name="Atanasova L."/>
            <person name="Druzhinina I.S."/>
            <person name="Birnbaum S."/>
            <person name="Barribeau S.M."/>
            <person name="Teiling C."/>
            <person name="Suen G."/>
            <person name="Currie C."/>
            <person name="Gerardo N.M."/>
        </authorList>
    </citation>
    <scope>NUCLEOTIDE SEQUENCE [LARGE SCALE GENOMIC DNA]</scope>
</reference>
<feature type="transmembrane region" description="Helical" evidence="2">
    <location>
        <begin position="226"/>
        <end position="245"/>
    </location>
</feature>
<feature type="transmembrane region" description="Helical" evidence="2">
    <location>
        <begin position="105"/>
        <end position="123"/>
    </location>
</feature>
<feature type="transmembrane region" description="Helical" evidence="2">
    <location>
        <begin position="78"/>
        <end position="98"/>
    </location>
</feature>
<feature type="region of interest" description="Disordered" evidence="1">
    <location>
        <begin position="269"/>
        <end position="297"/>
    </location>
</feature>
<keyword evidence="2" id="KW-1133">Transmembrane helix</keyword>
<keyword evidence="2" id="KW-0812">Transmembrane</keyword>
<gene>
    <name evidence="3" type="ORF">ESCO_002868</name>
</gene>
<dbReference type="Proteomes" id="UP000053831">
    <property type="component" value="Unassembled WGS sequence"/>
</dbReference>
<feature type="transmembrane region" description="Helical" evidence="2">
    <location>
        <begin position="20"/>
        <end position="41"/>
    </location>
</feature>
<dbReference type="EMBL" id="LGSR01000022">
    <property type="protein sequence ID" value="KOS18202.1"/>
    <property type="molecule type" value="Genomic_DNA"/>
</dbReference>
<feature type="compositionally biased region" description="Polar residues" evidence="1">
    <location>
        <begin position="287"/>
        <end position="297"/>
    </location>
</feature>
<dbReference type="STRING" id="150374.A0A0M9VSX9"/>
<feature type="transmembrane region" description="Helical" evidence="2">
    <location>
        <begin position="48"/>
        <end position="66"/>
    </location>
</feature>
<evidence type="ECO:0000313" key="4">
    <source>
        <dbReference type="Proteomes" id="UP000053831"/>
    </source>
</evidence>
<evidence type="ECO:0000256" key="1">
    <source>
        <dbReference type="SAM" id="MobiDB-lite"/>
    </source>
</evidence>
<sequence>MNATETPGCNLEGDSDLYGLGIRLGIYMQTFVVLISSLSSASLYTEDSLLQASVGFLGAALLILYSSVMDSDIDPIEVIPVLVMLLAQARVCHVQWTLQNWFTRVIYAVEVVILLGYPPWFFVKHIPGMMQTECHDTRAKMLAAVGGPLFYGLFVITAAISSEGLALWSYFSSSGTATATAQALRAYFFSGIGLRLILSVLAIVLAETTLAWCRFSDINLLQGAGQIMPFFVALAQLVNVSYQAVKVKLLADASQVGHGNENLMVFSDHDEPTSDQGEFPKGLHAQMKTQSSSNSSF</sequence>
<accession>A0A0M9VSX9</accession>
<proteinExistence type="predicted"/>
<keyword evidence="2" id="KW-0472">Membrane</keyword>